<proteinExistence type="predicted"/>
<dbReference type="AlphaFoldDB" id="A0A8D8XSC1"/>
<name>A0A8D8XSC1_9HEMI</name>
<evidence type="ECO:0000313" key="1">
    <source>
        <dbReference type="EMBL" id="CAG6705469.1"/>
    </source>
</evidence>
<dbReference type="EMBL" id="HBUF01342441">
    <property type="protein sequence ID" value="CAG6705461.1"/>
    <property type="molecule type" value="Transcribed_RNA"/>
</dbReference>
<sequence length="494" mass="52360">MLECSSNNTSLITSFSSCSISSSMASGISFCLFSSITRSLSLSLSVIISESESDSLSVGIVSLVKYIPSSLLFDLSLGMITSSSLFTLVCMFSFLSRVSSLYFLITSWTLECSSSDIDSCSSVISFSVGSSILVALDILKEVLVIDSICTFSWTSNFSAGNDSCALVDIFPSGSFSSSMGCSNTSLLSSGFKSSSFFFSSGMSPGNSSSCLVTAKYSQESNLSSLTSDDSSRVVFSPSAPFLDSSSLCEEMFSFLPDISSLHFSSTSDSNTVLLLIVASILASPTFDSAAKTEHSCSSVTAPASFAVSISLFFMLSNATSSSSCLFMSFFVQHAKLSPSLILFEIDISDDSLLCSLRSTPSTFPFWSLSKSNTSPVGTLVFSSHTSSVLSSSFPSDFSSKRMSSVFFDSKRFSLLVFASIISFSKVSVGTKKPCSPITRISTILSSISGISRGSLTSCSPKSSLISFEVGVWYEVGVRDSFSSTVSFSHSFVSN</sequence>
<accession>A0A8D8XSC1</accession>
<protein>
    <submittedName>
        <fullName evidence="1">Uncharacterized protein</fullName>
    </submittedName>
</protein>
<dbReference type="EMBL" id="HBUF01342442">
    <property type="protein sequence ID" value="CAG6705469.1"/>
    <property type="molecule type" value="Transcribed_RNA"/>
</dbReference>
<organism evidence="1">
    <name type="scientific">Cacopsylla melanoneura</name>
    <dbReference type="NCBI Taxonomy" id="428564"/>
    <lineage>
        <taxon>Eukaryota</taxon>
        <taxon>Metazoa</taxon>
        <taxon>Ecdysozoa</taxon>
        <taxon>Arthropoda</taxon>
        <taxon>Hexapoda</taxon>
        <taxon>Insecta</taxon>
        <taxon>Pterygota</taxon>
        <taxon>Neoptera</taxon>
        <taxon>Paraneoptera</taxon>
        <taxon>Hemiptera</taxon>
        <taxon>Sternorrhyncha</taxon>
        <taxon>Psylloidea</taxon>
        <taxon>Psyllidae</taxon>
        <taxon>Psyllinae</taxon>
        <taxon>Cacopsylla</taxon>
    </lineage>
</organism>
<reference evidence="1" key="1">
    <citation type="submission" date="2021-05" db="EMBL/GenBank/DDBJ databases">
        <authorList>
            <person name="Alioto T."/>
            <person name="Alioto T."/>
            <person name="Gomez Garrido J."/>
        </authorList>
    </citation>
    <scope>NUCLEOTIDE SEQUENCE</scope>
</reference>